<organism evidence="2 3">
    <name type="scientific">Reticulibacter mediterranei</name>
    <dbReference type="NCBI Taxonomy" id="2778369"/>
    <lineage>
        <taxon>Bacteria</taxon>
        <taxon>Bacillati</taxon>
        <taxon>Chloroflexota</taxon>
        <taxon>Ktedonobacteria</taxon>
        <taxon>Ktedonobacterales</taxon>
        <taxon>Reticulibacteraceae</taxon>
        <taxon>Reticulibacter</taxon>
    </lineage>
</organism>
<evidence type="ECO:0000313" key="3">
    <source>
        <dbReference type="Proteomes" id="UP000597444"/>
    </source>
</evidence>
<keyword evidence="3" id="KW-1185">Reference proteome</keyword>
<dbReference type="RefSeq" id="WP_220207705.1">
    <property type="nucleotide sequence ID" value="NZ_BNJK01000001.1"/>
</dbReference>
<name>A0A8J3IUQ9_9CHLR</name>
<evidence type="ECO:0000259" key="1">
    <source>
        <dbReference type="Pfam" id="PF03819"/>
    </source>
</evidence>
<feature type="domain" description="NTP pyrophosphohydrolase MazG-like" evidence="1">
    <location>
        <begin position="38"/>
        <end position="95"/>
    </location>
</feature>
<accession>A0A8J3IUQ9</accession>
<dbReference type="SUPFAM" id="SSF101386">
    <property type="entry name" value="all-alpha NTP pyrophosphatases"/>
    <property type="match status" value="1"/>
</dbReference>
<dbReference type="Proteomes" id="UP000597444">
    <property type="component" value="Unassembled WGS sequence"/>
</dbReference>
<protein>
    <submittedName>
        <fullName evidence="2">Nucleotide pyrophosphohydrolase</fullName>
    </submittedName>
</protein>
<dbReference type="CDD" id="cd11535">
    <property type="entry name" value="NTP-PPase_SsMazG"/>
    <property type="match status" value="1"/>
</dbReference>
<dbReference type="Gene3D" id="1.10.287.1080">
    <property type="entry name" value="MazG-like"/>
    <property type="match status" value="1"/>
</dbReference>
<sequence>MADLPEHPTLPVLQRYMDEVCKERGWTKDSYAEKFLLFTEEVGELAKAIRKTQGLYQEQARQKHFELEEEFADVLSYLLDLANCFQIDLEQAFREKERINATRTWD</sequence>
<dbReference type="InterPro" id="IPR004518">
    <property type="entry name" value="MazG-like_dom"/>
</dbReference>
<dbReference type="Pfam" id="PF03819">
    <property type="entry name" value="MazG"/>
    <property type="match status" value="1"/>
</dbReference>
<evidence type="ECO:0000313" key="2">
    <source>
        <dbReference type="EMBL" id="GHO97122.1"/>
    </source>
</evidence>
<dbReference type="PANTHER" id="PTHR42702">
    <property type="entry name" value="NUCLEOTIDE PYROPHOSPHOHYDROLASE"/>
    <property type="match status" value="1"/>
</dbReference>
<dbReference type="EMBL" id="BNJK01000001">
    <property type="protein sequence ID" value="GHO97122.1"/>
    <property type="molecule type" value="Genomic_DNA"/>
</dbReference>
<proteinExistence type="predicted"/>
<comment type="caution">
    <text evidence="2">The sequence shown here is derived from an EMBL/GenBank/DDBJ whole genome shotgun (WGS) entry which is preliminary data.</text>
</comment>
<gene>
    <name evidence="2" type="ORF">KSF_071700</name>
</gene>
<reference evidence="2" key="1">
    <citation type="submission" date="2020-10" db="EMBL/GenBank/DDBJ databases">
        <title>Taxonomic study of unclassified bacteria belonging to the class Ktedonobacteria.</title>
        <authorList>
            <person name="Yabe S."/>
            <person name="Wang C.M."/>
            <person name="Zheng Y."/>
            <person name="Sakai Y."/>
            <person name="Cavaletti L."/>
            <person name="Monciardini P."/>
            <person name="Donadio S."/>
        </authorList>
    </citation>
    <scope>NUCLEOTIDE SEQUENCE</scope>
    <source>
        <strain evidence="2">ID150040</strain>
    </source>
</reference>
<dbReference type="PANTHER" id="PTHR42702:SF1">
    <property type="entry name" value="REGULATORY PROTEIN FOR BETA-LACTAMASE"/>
    <property type="match status" value="1"/>
</dbReference>
<dbReference type="AlphaFoldDB" id="A0A8J3IUQ9"/>